<dbReference type="AlphaFoldDB" id="A0A4U1BL97"/>
<dbReference type="EMBL" id="SWCJ01000012">
    <property type="protein sequence ID" value="TKB53298.1"/>
    <property type="molecule type" value="Genomic_DNA"/>
</dbReference>
<reference evidence="1 2" key="1">
    <citation type="submission" date="2019-04" db="EMBL/GenBank/DDBJ databases">
        <authorList>
            <person name="Hwang J.C."/>
        </authorList>
    </citation>
    <scope>NUCLEOTIDE SEQUENCE [LARGE SCALE GENOMIC DNA]</scope>
    <source>
        <strain evidence="1 2">IMCC35002</strain>
    </source>
</reference>
<protein>
    <submittedName>
        <fullName evidence="1">DUF1441 family protein</fullName>
    </submittedName>
</protein>
<keyword evidence="2" id="KW-1185">Reference proteome</keyword>
<proteinExistence type="predicted"/>
<dbReference type="Proteomes" id="UP000305675">
    <property type="component" value="Unassembled WGS sequence"/>
</dbReference>
<organism evidence="1 2">
    <name type="scientific">Ferrimonas aestuarii</name>
    <dbReference type="NCBI Taxonomy" id="2569539"/>
    <lineage>
        <taxon>Bacteria</taxon>
        <taxon>Pseudomonadati</taxon>
        <taxon>Pseudomonadota</taxon>
        <taxon>Gammaproteobacteria</taxon>
        <taxon>Alteromonadales</taxon>
        <taxon>Ferrimonadaceae</taxon>
        <taxon>Ferrimonas</taxon>
    </lineage>
</organism>
<dbReference type="RefSeq" id="WP_136864165.1">
    <property type="nucleotide sequence ID" value="NZ_SWCJ01000012.1"/>
</dbReference>
<dbReference type="Pfam" id="PF07278">
    <property type="entry name" value="DUF1441"/>
    <property type="match status" value="1"/>
</dbReference>
<comment type="caution">
    <text evidence="1">The sequence shown here is derived from an EMBL/GenBank/DDBJ whole genome shotgun (WGS) entry which is preliminary data.</text>
</comment>
<dbReference type="InterPro" id="IPR009901">
    <property type="entry name" value="Phage_VT1-Sakai_H0025"/>
</dbReference>
<accession>A0A4U1BL97</accession>
<sequence length="165" mass="18076">MTKVVTPEMATALWSQSQLATAFGLDRRTVAKRLKPAPVADVVRGGKVYTLAVAAKAVLMSMADPGDLHDPAKMEPGDRLSWFKSERERLLFEQEVRELVLDAEHRAECALIIKTCVLMLETLPDVLERDCGLPPKAVAAVEARIDGIRNDLAEKLIEAAPDDAD</sequence>
<evidence type="ECO:0000313" key="1">
    <source>
        <dbReference type="EMBL" id="TKB53298.1"/>
    </source>
</evidence>
<name>A0A4U1BL97_9GAMM</name>
<dbReference type="OrthoDB" id="9800023at2"/>
<gene>
    <name evidence="1" type="ORF">FCL42_14595</name>
</gene>
<evidence type="ECO:0000313" key="2">
    <source>
        <dbReference type="Proteomes" id="UP000305675"/>
    </source>
</evidence>